<dbReference type="SUPFAM" id="SSF50978">
    <property type="entry name" value="WD40 repeat-like"/>
    <property type="match status" value="1"/>
</dbReference>
<dbReference type="Gene3D" id="2.130.10.10">
    <property type="entry name" value="YVTN repeat-like/Quinoprotein amine dehydrogenase"/>
    <property type="match status" value="3"/>
</dbReference>
<dbReference type="GeneID" id="5887502"/>
<keyword evidence="1" id="KW-0853">WD repeat</keyword>
<dbReference type="KEGG" id="mbr:MONBRDRAFT_13840"/>
<accession>A9UP99</accession>
<dbReference type="InterPro" id="IPR056296">
    <property type="entry name" value="Cfap43_N"/>
</dbReference>
<dbReference type="InterPro" id="IPR052993">
    <property type="entry name" value="CFA-57"/>
</dbReference>
<dbReference type="Pfam" id="PF23185">
    <property type="entry name" value="CFAP43_N"/>
    <property type="match status" value="1"/>
</dbReference>
<dbReference type="InterPro" id="IPR036322">
    <property type="entry name" value="WD40_repeat_dom_sf"/>
</dbReference>
<dbReference type="STRING" id="81824.A9UP99"/>
<evidence type="ECO:0000313" key="4">
    <source>
        <dbReference type="EMBL" id="EDQ92382.1"/>
    </source>
</evidence>
<dbReference type="PANTHER" id="PTHR32215">
    <property type="entry name" value="CILIA- AND FLAGELLA-ASSOCIATED PROTEIN 57"/>
    <property type="match status" value="1"/>
</dbReference>
<gene>
    <name evidence="4" type="ORF">MONBRDRAFT_13840</name>
</gene>
<feature type="repeat" description="WD" evidence="1">
    <location>
        <begin position="457"/>
        <end position="498"/>
    </location>
</feature>
<evidence type="ECO:0000256" key="2">
    <source>
        <dbReference type="SAM" id="Coils"/>
    </source>
</evidence>
<protein>
    <recommendedName>
        <fullName evidence="3">Cfap43 N-terminal domain-containing protein</fullName>
    </recommendedName>
</protein>
<dbReference type="InParanoid" id="A9UP99"/>
<sequence length="927" mass="104425">MSPPLIEPKYAFGLRAAVVDNACYLDEQNVVYPAGGSIVVYNADQKSQRFIHSTEGRDGFSAMAVSPNRRYIAVAERGETASVTIYDLHSLKKRKFLSLEEPNCTEVVCLVFSPDSKYLVTVGGGPDWMMQYWAWERSHGLMATVKCSLDPAVPVYRASFNPQDNTQLCVTGKNILKMYRYTEGTFKQLAFPKVEGQNYLHQVWLSRDAIVCGTEAGKLLVYAGNELVSEVTLPERITALASLTTGFVCGTATGLIAVYERHEAHQYTKVRELTLGEEESAAMVHGVHHIAISPAEERLVATTSRAQLYTVALTDVDSDVLRGTPQPQAHLLVQSFHSDTITGLDVAVRKPVVATTSSDCSIRIWNYEDHKLESSKVFQDEILSVALHPSGHLLLAGFGDKLRLMNLLVNDIRPIHAFSIRECGECRFSRGGHLFAAAQGAVVQLYSTYTFEHVGNLKGHNGRVRSIFWSADDARLLTCGIDGAVYEWDVATRTRISENVLKSCSYTSAVFASDGDAIYAVGSDKTIKELRGGEVSLEAPAGDDVVADAVLTQLAVAGNGTMVFAATGHGTVRSFQYPLTNPAEWASVPAHHGNITRLCIDRLGQQLFSAGQDGTLFIYTITDKEGRHSQAKPVEWADEVLITGVDLTDKEQLVQDLQRRVDELQMASEYQLRLKDMNHNEKLKEMTDKFVQEKEELKRQLQQLKAEREKDLARHEEETTAGIDSHISEIQELEQHHNKRLMAEYEKYQELQAASQAMQERYEEQLQRMEEAKEQALHDLTESWENKLKRQTRQLDTANSTASEQQREAEEMIRQIEIDADQEILRMKLRYEKQLKEEKETSGRLKVRRVWLYCGCTLFIKQRPRTVVLGSDEKRRCVYCRAVVFFFSFFKVSFCPCALVASWQLPLLLRWLLLLSHRPWQCCVAAL</sequence>
<keyword evidence="2" id="KW-0175">Coiled coil</keyword>
<evidence type="ECO:0000259" key="3">
    <source>
        <dbReference type="Pfam" id="PF23185"/>
    </source>
</evidence>
<dbReference type="InterPro" id="IPR011047">
    <property type="entry name" value="Quinoprotein_ADH-like_sf"/>
</dbReference>
<dbReference type="FunFam" id="2.130.10.10:FF:002095">
    <property type="entry name" value="WGS project CAEQ00000000 data, annotated contig 84"/>
    <property type="match status" value="1"/>
</dbReference>
<dbReference type="InterPro" id="IPR015943">
    <property type="entry name" value="WD40/YVTN_repeat-like_dom_sf"/>
</dbReference>
<dbReference type="InterPro" id="IPR001680">
    <property type="entry name" value="WD40_rpt"/>
</dbReference>
<dbReference type="Pfam" id="PF00400">
    <property type="entry name" value="WD40"/>
    <property type="match status" value="3"/>
</dbReference>
<dbReference type="PANTHER" id="PTHR32215:SF0">
    <property type="entry name" value="CILIA- AND FLAGELLA-ASSOCIATED PROTEIN 57"/>
    <property type="match status" value="1"/>
</dbReference>
<dbReference type="PROSITE" id="PS50294">
    <property type="entry name" value="WD_REPEATS_REGION"/>
    <property type="match status" value="1"/>
</dbReference>
<dbReference type="PROSITE" id="PS50082">
    <property type="entry name" value="WD_REPEATS_2"/>
    <property type="match status" value="2"/>
</dbReference>
<dbReference type="eggNOG" id="ENOG502QTIS">
    <property type="taxonomic scope" value="Eukaryota"/>
</dbReference>
<dbReference type="RefSeq" id="XP_001742144.1">
    <property type="nucleotide sequence ID" value="XM_001742092.1"/>
</dbReference>
<dbReference type="AlphaFoldDB" id="A9UP99"/>
<feature type="coiled-coil region" evidence="2">
    <location>
        <begin position="647"/>
        <end position="819"/>
    </location>
</feature>
<dbReference type="Proteomes" id="UP000001357">
    <property type="component" value="Unassembled WGS sequence"/>
</dbReference>
<evidence type="ECO:0000313" key="5">
    <source>
        <dbReference type="Proteomes" id="UP000001357"/>
    </source>
</evidence>
<reference evidence="4 5" key="1">
    <citation type="journal article" date="2008" name="Nature">
        <title>The genome of the choanoflagellate Monosiga brevicollis and the origin of metazoans.</title>
        <authorList>
            <consortium name="JGI Sequencing"/>
            <person name="King N."/>
            <person name="Westbrook M.J."/>
            <person name="Young S.L."/>
            <person name="Kuo A."/>
            <person name="Abedin M."/>
            <person name="Chapman J."/>
            <person name="Fairclough S."/>
            <person name="Hellsten U."/>
            <person name="Isogai Y."/>
            <person name="Letunic I."/>
            <person name="Marr M."/>
            <person name="Pincus D."/>
            <person name="Putnam N."/>
            <person name="Rokas A."/>
            <person name="Wright K.J."/>
            <person name="Zuzow R."/>
            <person name="Dirks W."/>
            <person name="Good M."/>
            <person name="Goodstein D."/>
            <person name="Lemons D."/>
            <person name="Li W."/>
            <person name="Lyons J.B."/>
            <person name="Morris A."/>
            <person name="Nichols S."/>
            <person name="Richter D.J."/>
            <person name="Salamov A."/>
            <person name="Bork P."/>
            <person name="Lim W.A."/>
            <person name="Manning G."/>
            <person name="Miller W.T."/>
            <person name="McGinnis W."/>
            <person name="Shapiro H."/>
            <person name="Tjian R."/>
            <person name="Grigoriev I.V."/>
            <person name="Rokhsar D."/>
        </authorList>
    </citation>
    <scope>NUCLEOTIDE SEQUENCE [LARGE SCALE GENOMIC DNA]</scope>
    <source>
        <strain evidence="5">MX1 / ATCC 50154</strain>
    </source>
</reference>
<dbReference type="OMA" id="QCTENIL"/>
<dbReference type="SMART" id="SM00320">
    <property type="entry name" value="WD40"/>
    <property type="match status" value="8"/>
</dbReference>
<feature type="domain" description="Cfap43 N-terminal" evidence="3">
    <location>
        <begin position="27"/>
        <end position="264"/>
    </location>
</feature>
<dbReference type="SUPFAM" id="SSF50998">
    <property type="entry name" value="Quinoprotein alcohol dehydrogenase-like"/>
    <property type="match status" value="1"/>
</dbReference>
<dbReference type="FunCoup" id="A9UP99">
    <property type="interactions" value="21"/>
</dbReference>
<evidence type="ECO:0000256" key="1">
    <source>
        <dbReference type="PROSITE-ProRule" id="PRU00221"/>
    </source>
</evidence>
<name>A9UP99_MONBE</name>
<keyword evidence="5" id="KW-1185">Reference proteome</keyword>
<feature type="repeat" description="WD" evidence="1">
    <location>
        <begin position="334"/>
        <end position="375"/>
    </location>
</feature>
<proteinExistence type="predicted"/>
<organism evidence="4 5">
    <name type="scientific">Monosiga brevicollis</name>
    <name type="common">Choanoflagellate</name>
    <dbReference type="NCBI Taxonomy" id="81824"/>
    <lineage>
        <taxon>Eukaryota</taxon>
        <taxon>Choanoflagellata</taxon>
        <taxon>Craspedida</taxon>
        <taxon>Salpingoecidae</taxon>
        <taxon>Monosiga</taxon>
    </lineage>
</organism>
<dbReference type="EMBL" id="CH991543">
    <property type="protein sequence ID" value="EDQ92382.1"/>
    <property type="molecule type" value="Genomic_DNA"/>
</dbReference>